<dbReference type="EMBL" id="JBEDNQ010000001">
    <property type="protein sequence ID" value="MEQ3549443.1"/>
    <property type="molecule type" value="Genomic_DNA"/>
</dbReference>
<gene>
    <name evidence="4" type="ORF">WIS52_03080</name>
</gene>
<feature type="domain" description="MaoC-like" evidence="2">
    <location>
        <begin position="158"/>
        <end position="267"/>
    </location>
</feature>
<dbReference type="InterPro" id="IPR029069">
    <property type="entry name" value="HotDog_dom_sf"/>
</dbReference>
<evidence type="ECO:0000259" key="3">
    <source>
        <dbReference type="Pfam" id="PF22622"/>
    </source>
</evidence>
<sequence>MPIDTGAVGRTGEPRTRTWTSTDAVLYAIGVGAGLGDPAAELAFTTENSAGAPQQVLPTFAVLLSQAPAPSFGEIDPSAIVHAEQSVTLHRPVPVSGTVTATARVDAIHDKGSGALVVMVSEAVLEDGSPLATNRSAVFVRGEGGFGGERGPREEWPAPDREPDVVATHRTRPEQALLYRLSGDRNPLHSDPEFARRAGFDTPILHGLCTYGVAGRALLRLVDDDPSRLTAMSGRFSATVLPGQSLTTEAWRDGNQVLFRTRLDDGTVVLDRGRATVAA</sequence>
<dbReference type="Pfam" id="PF01575">
    <property type="entry name" value="MaoC_dehydratas"/>
    <property type="match status" value="1"/>
</dbReference>
<dbReference type="PANTHER" id="PTHR13078:SF56">
    <property type="entry name" value="PEROXISOMAL MULTIFUNCTIONAL ENZYME TYPE 2"/>
    <property type="match status" value="1"/>
</dbReference>
<comment type="similarity">
    <text evidence="1">Belongs to the enoyl-CoA hydratase/isomerase family.</text>
</comment>
<dbReference type="Proteomes" id="UP001494902">
    <property type="component" value="Unassembled WGS sequence"/>
</dbReference>
<dbReference type="InterPro" id="IPR054357">
    <property type="entry name" value="MFE-2_N"/>
</dbReference>
<name>A0ABV1K4S6_9PSEU</name>
<feature type="domain" description="Peroxisomal multifunctional enzyme type 2-like N-terminal" evidence="3">
    <location>
        <begin position="19"/>
        <end position="142"/>
    </location>
</feature>
<reference evidence="4 5" key="1">
    <citation type="submission" date="2024-03" db="EMBL/GenBank/DDBJ databases">
        <title>Draft genome sequence of Pseudonocardia nematodicida JCM 31783.</title>
        <authorList>
            <person name="Butdee W."/>
            <person name="Duangmal K."/>
        </authorList>
    </citation>
    <scope>NUCLEOTIDE SEQUENCE [LARGE SCALE GENOMIC DNA]</scope>
    <source>
        <strain evidence="4 5">JCM 31783</strain>
    </source>
</reference>
<keyword evidence="5" id="KW-1185">Reference proteome</keyword>
<organism evidence="4 5">
    <name type="scientific">Pseudonocardia nematodicida</name>
    <dbReference type="NCBI Taxonomy" id="1206997"/>
    <lineage>
        <taxon>Bacteria</taxon>
        <taxon>Bacillati</taxon>
        <taxon>Actinomycetota</taxon>
        <taxon>Actinomycetes</taxon>
        <taxon>Pseudonocardiales</taxon>
        <taxon>Pseudonocardiaceae</taxon>
        <taxon>Pseudonocardia</taxon>
    </lineage>
</organism>
<evidence type="ECO:0000313" key="5">
    <source>
        <dbReference type="Proteomes" id="UP001494902"/>
    </source>
</evidence>
<evidence type="ECO:0000313" key="4">
    <source>
        <dbReference type="EMBL" id="MEQ3549443.1"/>
    </source>
</evidence>
<dbReference type="Pfam" id="PF22622">
    <property type="entry name" value="MFE-2_hydrat-2_N"/>
    <property type="match status" value="1"/>
</dbReference>
<accession>A0ABV1K4S6</accession>
<dbReference type="CDD" id="cd03448">
    <property type="entry name" value="HDE_HSD"/>
    <property type="match status" value="1"/>
</dbReference>
<dbReference type="InterPro" id="IPR002539">
    <property type="entry name" value="MaoC-like_dom"/>
</dbReference>
<evidence type="ECO:0000259" key="2">
    <source>
        <dbReference type="Pfam" id="PF01575"/>
    </source>
</evidence>
<dbReference type="PANTHER" id="PTHR13078">
    <property type="entry name" value="PEROXISOMAL MULTIFUNCTIONAL ENZYME TYPE 2-RELATED"/>
    <property type="match status" value="1"/>
</dbReference>
<dbReference type="Gene3D" id="3.10.129.10">
    <property type="entry name" value="Hotdog Thioesterase"/>
    <property type="match status" value="1"/>
</dbReference>
<dbReference type="SUPFAM" id="SSF54637">
    <property type="entry name" value="Thioesterase/thiol ester dehydrase-isomerase"/>
    <property type="match status" value="2"/>
</dbReference>
<proteinExistence type="inferred from homology"/>
<dbReference type="RefSeq" id="WP_349296517.1">
    <property type="nucleotide sequence ID" value="NZ_JBEDNQ010000001.1"/>
</dbReference>
<evidence type="ECO:0000256" key="1">
    <source>
        <dbReference type="ARBA" id="ARBA00005254"/>
    </source>
</evidence>
<protein>
    <submittedName>
        <fullName evidence="4">MaoC/PaaZ C-terminal domain-containing protein</fullName>
    </submittedName>
</protein>
<comment type="caution">
    <text evidence="4">The sequence shown here is derived from an EMBL/GenBank/DDBJ whole genome shotgun (WGS) entry which is preliminary data.</text>
</comment>